<dbReference type="PROSITE" id="PS01081">
    <property type="entry name" value="HTH_TETR_1"/>
    <property type="match status" value="1"/>
</dbReference>
<sequence>MARPRGFDEHEVLEAASAAFWSKGYEATSTRDLVKSTGLTQPSLYNAFGDKRGLYLRALEHYLEHSLRERIHRLEKAASPAQRITLFFHEVIERAIADPDRRGCMLVNSALETSSDDEAFRETVAAEMAEIRAFFHRGLVAAEQSGEIAPVVPTNDAASHLLATLIGIRVLARVTPQYELLYGAVSPALKLLGLPALPPPTTPSALAAQDGHV</sequence>
<dbReference type="Gene3D" id="1.10.357.10">
    <property type="entry name" value="Tetracycline Repressor, domain 2"/>
    <property type="match status" value="1"/>
</dbReference>
<reference evidence="7 8" key="1">
    <citation type="submission" date="2019-08" db="EMBL/GenBank/DDBJ databases">
        <title>Paraburkholderia sp. DCY113.</title>
        <authorList>
            <person name="Kang J."/>
        </authorList>
    </citation>
    <scope>NUCLEOTIDE SEQUENCE [LARGE SCALE GENOMIC DNA]</scope>
    <source>
        <strain evidence="7 8">DCY113</strain>
    </source>
</reference>
<dbReference type="SUPFAM" id="SSF48498">
    <property type="entry name" value="Tetracyclin repressor-like, C-terminal domain"/>
    <property type="match status" value="1"/>
</dbReference>
<dbReference type="InterPro" id="IPR011075">
    <property type="entry name" value="TetR_C"/>
</dbReference>
<feature type="domain" description="HTH tetR-type" evidence="6">
    <location>
        <begin position="6"/>
        <end position="66"/>
    </location>
</feature>
<gene>
    <name evidence="7" type="ORF">FVF58_17960</name>
</gene>
<evidence type="ECO:0000256" key="4">
    <source>
        <dbReference type="ARBA" id="ARBA00023163"/>
    </source>
</evidence>
<dbReference type="EMBL" id="VTUZ01000011">
    <property type="protein sequence ID" value="KAA1010752.1"/>
    <property type="molecule type" value="Genomic_DNA"/>
</dbReference>
<dbReference type="SUPFAM" id="SSF46689">
    <property type="entry name" value="Homeodomain-like"/>
    <property type="match status" value="1"/>
</dbReference>
<dbReference type="AlphaFoldDB" id="A0A5B0H6N8"/>
<evidence type="ECO:0000313" key="7">
    <source>
        <dbReference type="EMBL" id="KAA1010752.1"/>
    </source>
</evidence>
<keyword evidence="1" id="KW-0678">Repressor</keyword>
<dbReference type="PROSITE" id="PS50977">
    <property type="entry name" value="HTH_TETR_2"/>
    <property type="match status" value="1"/>
</dbReference>
<comment type="caution">
    <text evidence="7">The sequence shown here is derived from an EMBL/GenBank/DDBJ whole genome shotgun (WGS) entry which is preliminary data.</text>
</comment>
<evidence type="ECO:0000256" key="2">
    <source>
        <dbReference type="ARBA" id="ARBA00023015"/>
    </source>
</evidence>
<organism evidence="7 8">
    <name type="scientific">Paraburkholderia panacisoli</name>
    <dbReference type="NCBI Taxonomy" id="2603818"/>
    <lineage>
        <taxon>Bacteria</taxon>
        <taxon>Pseudomonadati</taxon>
        <taxon>Pseudomonadota</taxon>
        <taxon>Betaproteobacteria</taxon>
        <taxon>Burkholderiales</taxon>
        <taxon>Burkholderiaceae</taxon>
        <taxon>Paraburkholderia</taxon>
    </lineage>
</organism>
<keyword evidence="2" id="KW-0805">Transcription regulation</keyword>
<protein>
    <submittedName>
        <fullName evidence="7">TetR/AcrR family transcriptional regulator</fullName>
    </submittedName>
</protein>
<dbReference type="InterPro" id="IPR001647">
    <property type="entry name" value="HTH_TetR"/>
</dbReference>
<dbReference type="PANTHER" id="PTHR47506:SF1">
    <property type="entry name" value="HTH-TYPE TRANSCRIPTIONAL REGULATOR YJDC"/>
    <property type="match status" value="1"/>
</dbReference>
<dbReference type="GO" id="GO:0003677">
    <property type="term" value="F:DNA binding"/>
    <property type="evidence" value="ECO:0007669"/>
    <property type="project" value="UniProtKB-UniRule"/>
</dbReference>
<dbReference type="Proteomes" id="UP000325273">
    <property type="component" value="Unassembled WGS sequence"/>
</dbReference>
<evidence type="ECO:0000256" key="5">
    <source>
        <dbReference type="PROSITE-ProRule" id="PRU00335"/>
    </source>
</evidence>
<dbReference type="InterPro" id="IPR023772">
    <property type="entry name" value="DNA-bd_HTH_TetR-type_CS"/>
</dbReference>
<dbReference type="Pfam" id="PF16925">
    <property type="entry name" value="TetR_C_13"/>
    <property type="match status" value="1"/>
</dbReference>
<evidence type="ECO:0000313" key="8">
    <source>
        <dbReference type="Proteomes" id="UP000325273"/>
    </source>
</evidence>
<keyword evidence="3 5" id="KW-0238">DNA-binding</keyword>
<dbReference type="RefSeq" id="WP_149671224.1">
    <property type="nucleotide sequence ID" value="NZ_VTUZ01000011.1"/>
</dbReference>
<dbReference type="Pfam" id="PF00440">
    <property type="entry name" value="TetR_N"/>
    <property type="match status" value="1"/>
</dbReference>
<keyword evidence="4" id="KW-0804">Transcription</keyword>
<evidence type="ECO:0000259" key="6">
    <source>
        <dbReference type="PROSITE" id="PS50977"/>
    </source>
</evidence>
<dbReference type="PANTHER" id="PTHR47506">
    <property type="entry name" value="TRANSCRIPTIONAL REGULATORY PROTEIN"/>
    <property type="match status" value="1"/>
</dbReference>
<dbReference type="InterPro" id="IPR009057">
    <property type="entry name" value="Homeodomain-like_sf"/>
</dbReference>
<feature type="DNA-binding region" description="H-T-H motif" evidence="5">
    <location>
        <begin position="29"/>
        <end position="48"/>
    </location>
</feature>
<accession>A0A5B0H6N8</accession>
<dbReference type="PRINTS" id="PR00455">
    <property type="entry name" value="HTHTETR"/>
</dbReference>
<dbReference type="InterPro" id="IPR036271">
    <property type="entry name" value="Tet_transcr_reg_TetR-rel_C_sf"/>
</dbReference>
<dbReference type="Gene3D" id="1.10.10.60">
    <property type="entry name" value="Homeodomain-like"/>
    <property type="match status" value="1"/>
</dbReference>
<name>A0A5B0H6N8_9BURK</name>
<evidence type="ECO:0000256" key="1">
    <source>
        <dbReference type="ARBA" id="ARBA00022491"/>
    </source>
</evidence>
<keyword evidence="8" id="KW-1185">Reference proteome</keyword>
<evidence type="ECO:0000256" key="3">
    <source>
        <dbReference type="ARBA" id="ARBA00023125"/>
    </source>
</evidence>
<proteinExistence type="predicted"/>